<dbReference type="InterPro" id="IPR017871">
    <property type="entry name" value="ABC_transporter-like_CS"/>
</dbReference>
<dbReference type="SUPFAM" id="SSF52540">
    <property type="entry name" value="P-loop containing nucleoside triphosphate hydrolases"/>
    <property type="match status" value="2"/>
</dbReference>
<keyword evidence="9" id="KW-1185">Reference proteome</keyword>
<feature type="compositionally biased region" description="Basic residues" evidence="6">
    <location>
        <begin position="543"/>
        <end position="552"/>
    </location>
</feature>
<feature type="compositionally biased region" description="Basic and acidic residues" evidence="6">
    <location>
        <begin position="528"/>
        <end position="542"/>
    </location>
</feature>
<dbReference type="CDD" id="cd03221">
    <property type="entry name" value="ABCF_EF-3"/>
    <property type="match status" value="2"/>
</dbReference>
<dbReference type="InterPro" id="IPR050611">
    <property type="entry name" value="ABCF"/>
</dbReference>
<comment type="similarity">
    <text evidence="4">Belongs to the ABC transporter superfamily. ABCF family. YheS subfamily.</text>
</comment>
<evidence type="ECO:0000256" key="3">
    <source>
        <dbReference type="ARBA" id="ARBA00022840"/>
    </source>
</evidence>
<dbReference type="EMBL" id="VORZ01000002">
    <property type="protein sequence ID" value="TXD96809.1"/>
    <property type="molecule type" value="Genomic_DNA"/>
</dbReference>
<dbReference type="RefSeq" id="WP_147223517.1">
    <property type="nucleotide sequence ID" value="NZ_CAJGYY010000001.1"/>
</dbReference>
<comment type="caution">
    <text evidence="8">The sequence shown here is derived from an EMBL/GenBank/DDBJ whole genome shotgun (WGS) entry which is preliminary data.</text>
</comment>
<feature type="domain" description="ABC transporter" evidence="7">
    <location>
        <begin position="2"/>
        <end position="252"/>
    </location>
</feature>
<dbReference type="InterPro" id="IPR032781">
    <property type="entry name" value="ABC_tran_Xtn"/>
</dbReference>
<dbReference type="InterPro" id="IPR027417">
    <property type="entry name" value="P-loop_NTPase"/>
</dbReference>
<evidence type="ECO:0000313" key="8">
    <source>
        <dbReference type="EMBL" id="TXD96809.1"/>
    </source>
</evidence>
<evidence type="ECO:0000256" key="4">
    <source>
        <dbReference type="ARBA" id="ARBA00061571"/>
    </source>
</evidence>
<dbReference type="PROSITE" id="PS00211">
    <property type="entry name" value="ABC_TRANSPORTER_1"/>
    <property type="match status" value="2"/>
</dbReference>
<dbReference type="PROSITE" id="PS50893">
    <property type="entry name" value="ABC_TRANSPORTER_2"/>
    <property type="match status" value="2"/>
</dbReference>
<dbReference type="InterPro" id="IPR003593">
    <property type="entry name" value="AAA+_ATPase"/>
</dbReference>
<dbReference type="GO" id="GO:0016887">
    <property type="term" value="F:ATP hydrolysis activity"/>
    <property type="evidence" value="ECO:0007669"/>
    <property type="project" value="InterPro"/>
</dbReference>
<dbReference type="FunFam" id="3.40.50.300:FF:002053">
    <property type="entry name" value="ABC transporter ATP-binding protein"/>
    <property type="match status" value="1"/>
</dbReference>
<dbReference type="PANTHER" id="PTHR19211">
    <property type="entry name" value="ATP-BINDING TRANSPORT PROTEIN-RELATED"/>
    <property type="match status" value="1"/>
</dbReference>
<evidence type="ECO:0000256" key="2">
    <source>
        <dbReference type="ARBA" id="ARBA00022741"/>
    </source>
</evidence>
<dbReference type="Pfam" id="PF00005">
    <property type="entry name" value="ABC_tran"/>
    <property type="match status" value="2"/>
</dbReference>
<dbReference type="AlphaFoldDB" id="A0A5C7A0X0"/>
<evidence type="ECO:0000256" key="1">
    <source>
        <dbReference type="ARBA" id="ARBA00022737"/>
    </source>
</evidence>
<dbReference type="Pfam" id="PF12848">
    <property type="entry name" value="ABC_tran_Xtn"/>
    <property type="match status" value="1"/>
</dbReference>
<evidence type="ECO:0000256" key="6">
    <source>
        <dbReference type="SAM" id="MobiDB-lite"/>
    </source>
</evidence>
<protein>
    <recommendedName>
        <fullName evidence="5">Probable ATP-binding protein YheS</fullName>
    </recommendedName>
</protein>
<name>A0A5C7A0X0_9GAMM</name>
<keyword evidence="3 8" id="KW-0067">ATP-binding</keyword>
<feature type="compositionally biased region" description="Basic and acidic residues" evidence="6">
    <location>
        <begin position="553"/>
        <end position="563"/>
    </location>
</feature>
<dbReference type="Gene3D" id="3.40.50.300">
    <property type="entry name" value="P-loop containing nucleotide triphosphate hydrolases"/>
    <property type="match status" value="2"/>
</dbReference>
<dbReference type="InterPro" id="IPR003439">
    <property type="entry name" value="ABC_transporter-like_ATP-bd"/>
</dbReference>
<sequence length="690" mass="77081">MIEFKDVGVRRDGRELFAGASFQLHPGHKVGLTGNNGTGKSTLFALLLTRMGTGDTEVTVDRGEVSIPDSWHVAHMAQEVGASTQTAIDYVLSGDEQWYKINEALSDLSTVSDDQIGVLHQQFDEIDGYRTPTKAAQIMAGLGFNTSQHELPVEGFSGGWRMRLNLAKTLMSRADLMLLDEPTNHLDLDAILWLETWINAFTGLVIVISHDQTFLDNTVGHILHVEQKKITLYTGNYQQFIRTRHERMAQQQQAFEKQEATKAHLDDFIRRFRAKASKAKQAQSRIKQLERMSELSPMMADNPFSFQFYEPANMSSPLIELTNADIGYTDTPLLHNANVQVTPDTRIGLLGMNGAGKSTLIKALVGELGVLSGTYNVSDTLKLGYFNQHQMDALDAVATPLQMMRRLAGKTSDAELRSFLGGFDFRGDRIDTPSELFSGGERARLTLALIVWQRPNVLVLDEPTNHLDLQMRQALTMALQGFEGAVVLVSHDRELIANVCDELYLVHDGIIEEFDGDINDYGKWLSDKRKEANSSDKGADKKGKNKKAKKKFVNKDDVSRETDANTNGSEPDNSKHAKKKLANPKSNTSTTTESSLTKEEQRKLAADQRKLTAPVRREIENTEKALTKIDDKLASLEDKLADTDLYEESRKADLMSLLDEQTSLQQQHSDHEESLLLAMTTLEDMEAEFS</sequence>
<dbReference type="FunFam" id="3.40.50.300:FF:000011">
    <property type="entry name" value="Putative ABC transporter ATP-binding component"/>
    <property type="match status" value="1"/>
</dbReference>
<feature type="region of interest" description="Disordered" evidence="6">
    <location>
        <begin position="528"/>
        <end position="612"/>
    </location>
</feature>
<evidence type="ECO:0000259" key="7">
    <source>
        <dbReference type="PROSITE" id="PS50893"/>
    </source>
</evidence>
<organism evidence="8 9">
    <name type="scientific">Psychrobacter frigidicola</name>
    <dbReference type="NCBI Taxonomy" id="45611"/>
    <lineage>
        <taxon>Bacteria</taxon>
        <taxon>Pseudomonadati</taxon>
        <taxon>Pseudomonadota</taxon>
        <taxon>Gammaproteobacteria</taxon>
        <taxon>Moraxellales</taxon>
        <taxon>Moraxellaceae</taxon>
        <taxon>Psychrobacter</taxon>
    </lineage>
</organism>
<evidence type="ECO:0000313" key="9">
    <source>
        <dbReference type="Proteomes" id="UP000321903"/>
    </source>
</evidence>
<evidence type="ECO:0000256" key="5">
    <source>
        <dbReference type="ARBA" id="ARBA00069073"/>
    </source>
</evidence>
<reference evidence="8 9" key="1">
    <citation type="submission" date="2019-08" db="EMBL/GenBank/DDBJ databases">
        <title>Genome sequence of Psychrobacter frigidicola ACAM304 (type strain).</title>
        <authorList>
            <person name="Bowman J.P."/>
        </authorList>
    </citation>
    <scope>NUCLEOTIDE SEQUENCE [LARGE SCALE GENOMIC DNA]</scope>
    <source>
        <strain evidence="8 9">ACAM 304</strain>
    </source>
</reference>
<dbReference type="Proteomes" id="UP000321903">
    <property type="component" value="Unassembled WGS sequence"/>
</dbReference>
<keyword evidence="2" id="KW-0547">Nucleotide-binding</keyword>
<dbReference type="GO" id="GO:0005524">
    <property type="term" value="F:ATP binding"/>
    <property type="evidence" value="ECO:0007669"/>
    <property type="project" value="UniProtKB-KW"/>
</dbReference>
<accession>A0A5C7A0X0</accession>
<dbReference type="PANTHER" id="PTHR19211:SF14">
    <property type="entry name" value="ATP-BINDING CASSETTE SUB-FAMILY F MEMBER 1"/>
    <property type="match status" value="1"/>
</dbReference>
<feature type="compositionally biased region" description="Basic and acidic residues" evidence="6">
    <location>
        <begin position="596"/>
        <end position="612"/>
    </location>
</feature>
<keyword evidence="1" id="KW-0677">Repeat</keyword>
<dbReference type="SMART" id="SM00382">
    <property type="entry name" value="AAA"/>
    <property type="match status" value="2"/>
</dbReference>
<gene>
    <name evidence="8" type="ORF">ES754_07135</name>
</gene>
<proteinExistence type="inferred from homology"/>
<feature type="domain" description="ABC transporter" evidence="7">
    <location>
        <begin position="319"/>
        <end position="533"/>
    </location>
</feature>
<dbReference type="OrthoDB" id="9808609at2"/>